<reference evidence="1 2" key="1">
    <citation type="submission" date="2022-07" db="EMBL/GenBank/DDBJ databases">
        <title>Genome sequence of Terrisporobacter mayombei DSM6539.</title>
        <authorList>
            <person name="Boeer T."/>
            <person name="Bengelsdorf F.R."/>
            <person name="Daniel R."/>
            <person name="Poehlein A."/>
        </authorList>
    </citation>
    <scope>NUCLEOTIDE SEQUENCE [LARGE SCALE GENOMIC DNA]</scope>
    <source>
        <strain evidence="1 2">DSM 6539</strain>
    </source>
</reference>
<evidence type="ECO:0000313" key="2">
    <source>
        <dbReference type="Proteomes" id="UP001235030"/>
    </source>
</evidence>
<gene>
    <name evidence="1" type="ORF">TEMA_33730</name>
</gene>
<sequence length="99" mass="11856">MNLLEWLENWYNSNCDGDWEHMYGVKIETVDNPGWSTYIDLIDTYLEQKEFSTVRYDKGNKDWIICIKEDGVFKGSGGPKKLNEIIYIFKSWIEKYEEK</sequence>
<dbReference type="Proteomes" id="UP001235030">
    <property type="component" value="Chromosome"/>
</dbReference>
<evidence type="ECO:0008006" key="3">
    <source>
        <dbReference type="Google" id="ProtNLM"/>
    </source>
</evidence>
<dbReference type="Pfam" id="PF15580">
    <property type="entry name" value="Imm53"/>
    <property type="match status" value="1"/>
</dbReference>
<keyword evidence="2" id="KW-1185">Reference proteome</keyword>
<organism evidence="1 2">
    <name type="scientific">Terrisporobacter mayombei</name>
    <dbReference type="NCBI Taxonomy" id="1541"/>
    <lineage>
        <taxon>Bacteria</taxon>
        <taxon>Bacillati</taxon>
        <taxon>Bacillota</taxon>
        <taxon>Clostridia</taxon>
        <taxon>Peptostreptococcales</taxon>
        <taxon>Peptostreptococcaceae</taxon>
        <taxon>Terrisporobacter</taxon>
    </lineage>
</organism>
<dbReference type="RefSeq" id="WP_228105385.1">
    <property type="nucleotide sequence ID" value="NZ_CP101637.1"/>
</dbReference>
<accession>A0ABY9Q4Q6</accession>
<proteinExistence type="predicted"/>
<protein>
    <recommendedName>
        <fullName evidence="3">Rhodanese-related sulfurtransferase</fullName>
    </recommendedName>
</protein>
<evidence type="ECO:0000313" key="1">
    <source>
        <dbReference type="EMBL" id="WMT82877.1"/>
    </source>
</evidence>
<dbReference type="InterPro" id="IPR028228">
    <property type="entry name" value="Imm53"/>
</dbReference>
<dbReference type="EMBL" id="CP101637">
    <property type="protein sequence ID" value="WMT82877.1"/>
    <property type="molecule type" value="Genomic_DNA"/>
</dbReference>
<name>A0ABY9Q4Q6_9FIRM</name>